<evidence type="ECO:0000259" key="1">
    <source>
        <dbReference type="Pfam" id="PF07883"/>
    </source>
</evidence>
<proteinExistence type="predicted"/>
<protein>
    <submittedName>
        <fullName evidence="2">Cupin domain protein</fullName>
    </submittedName>
</protein>
<accession>A0A517DVS8</accession>
<dbReference type="InterPro" id="IPR014710">
    <property type="entry name" value="RmlC-like_jellyroll"/>
</dbReference>
<dbReference type="Proteomes" id="UP000320776">
    <property type="component" value="Chromosome"/>
</dbReference>
<dbReference type="EMBL" id="CP036259">
    <property type="protein sequence ID" value="QDR81460.1"/>
    <property type="molecule type" value="Genomic_DNA"/>
</dbReference>
<feature type="domain" description="Cupin type-2" evidence="1">
    <location>
        <begin position="57"/>
        <end position="122"/>
    </location>
</feature>
<dbReference type="AlphaFoldDB" id="A0A517DVS8"/>
<organism evidence="2 3">
    <name type="scientific">Sporomusa termitida</name>
    <dbReference type="NCBI Taxonomy" id="2377"/>
    <lineage>
        <taxon>Bacteria</taxon>
        <taxon>Bacillati</taxon>
        <taxon>Bacillota</taxon>
        <taxon>Negativicutes</taxon>
        <taxon>Selenomonadales</taxon>
        <taxon>Sporomusaceae</taxon>
        <taxon>Sporomusa</taxon>
    </lineage>
</organism>
<dbReference type="InterPro" id="IPR013096">
    <property type="entry name" value="Cupin_2"/>
</dbReference>
<dbReference type="SUPFAM" id="SSF51182">
    <property type="entry name" value="RmlC-like cupins"/>
    <property type="match status" value="1"/>
</dbReference>
<evidence type="ECO:0000313" key="3">
    <source>
        <dbReference type="Proteomes" id="UP000320776"/>
    </source>
</evidence>
<dbReference type="Gene3D" id="2.60.120.10">
    <property type="entry name" value="Jelly Rolls"/>
    <property type="match status" value="1"/>
</dbReference>
<reference evidence="2 3" key="1">
    <citation type="submission" date="2019-02" db="EMBL/GenBank/DDBJ databases">
        <title>Closed genome of Sporomusa termitida DSM 4440.</title>
        <authorList>
            <person name="Poehlein A."/>
            <person name="Daniel R."/>
        </authorList>
    </citation>
    <scope>NUCLEOTIDE SEQUENCE [LARGE SCALE GENOMIC DNA]</scope>
    <source>
        <strain evidence="2 3">DSM 4440</strain>
    </source>
</reference>
<dbReference type="InterPro" id="IPR011051">
    <property type="entry name" value="RmlC_Cupin_sf"/>
</dbReference>
<dbReference type="KEGG" id="sted:SPTER_28430"/>
<sequence>MGLKIEKHRKEEAENMKKVELKDVKPYQAPKHFNMVALKLHGKEETGAQMFWMGLSHFLPAGGAEYDASPVEKIYFVLEGEVTVTTKTEKVVLQAWDSIYIGANEGREIINETNKPASMLVVMNYPEA</sequence>
<gene>
    <name evidence="2" type="ORF">SPTER_28430</name>
</gene>
<dbReference type="CDD" id="cd20299">
    <property type="entry name" value="cupin_YP766765-like"/>
    <property type="match status" value="1"/>
</dbReference>
<name>A0A517DVS8_9FIRM</name>
<evidence type="ECO:0000313" key="2">
    <source>
        <dbReference type="EMBL" id="QDR81460.1"/>
    </source>
</evidence>
<keyword evidence="3" id="KW-1185">Reference proteome</keyword>
<dbReference type="Pfam" id="PF07883">
    <property type="entry name" value="Cupin_2"/>
    <property type="match status" value="1"/>
</dbReference>